<evidence type="ECO:0008006" key="4">
    <source>
        <dbReference type="Google" id="ProtNLM"/>
    </source>
</evidence>
<evidence type="ECO:0000256" key="1">
    <source>
        <dbReference type="SAM" id="Phobius"/>
    </source>
</evidence>
<accession>A0A8S3Q8Z9</accession>
<dbReference type="EMBL" id="CAJPWZ010000350">
    <property type="protein sequence ID" value="CAG2190996.1"/>
    <property type="molecule type" value="Genomic_DNA"/>
</dbReference>
<dbReference type="OrthoDB" id="6163206at2759"/>
<dbReference type="Proteomes" id="UP000683360">
    <property type="component" value="Unassembled WGS sequence"/>
</dbReference>
<name>A0A8S3Q8Z9_MYTED</name>
<gene>
    <name evidence="2" type="ORF">MEDL_6263</name>
</gene>
<protein>
    <recommendedName>
        <fullName evidence="4">Ig-like domain-containing protein</fullName>
    </recommendedName>
</protein>
<organism evidence="2 3">
    <name type="scientific">Mytilus edulis</name>
    <name type="common">Blue mussel</name>
    <dbReference type="NCBI Taxonomy" id="6550"/>
    <lineage>
        <taxon>Eukaryota</taxon>
        <taxon>Metazoa</taxon>
        <taxon>Spiralia</taxon>
        <taxon>Lophotrochozoa</taxon>
        <taxon>Mollusca</taxon>
        <taxon>Bivalvia</taxon>
        <taxon>Autobranchia</taxon>
        <taxon>Pteriomorphia</taxon>
        <taxon>Mytilida</taxon>
        <taxon>Mytiloidea</taxon>
        <taxon>Mytilidae</taxon>
        <taxon>Mytilinae</taxon>
        <taxon>Mytilus</taxon>
    </lineage>
</organism>
<dbReference type="AlphaFoldDB" id="A0A8S3Q8Z9"/>
<keyword evidence="1" id="KW-1133">Transmembrane helix</keyword>
<sequence>MNYCVVLGMTSITILANGNVLNKTVEIMGIVLSTKKGEPLCRCSEIGDFVLSGPNCEIQREKLALESKYIIAITATVGTVLSIVIMITCFLYYQTRRKVKSMTKAIEVVGDVEDMSQFRPSSIRGSFYTPADMYASVYKSPDKESTHQKEFNNSNDCTNKIYTNTDYMITEGEVLMSPWYQSTEIFNGKEVTSYQIIWLNLIIDPPTVELVVTEDFIECVLQPGIPASIILFHLEYQSAVGVHIRGNQSLLSDQLLLQKSYIPYETNGIYVCKVSNGVADIHGFAIHNKSTIFKYSGIDHDHQCFSNENTNAVFGELGQPCLIKFMIYSFPILKELRLQKKFSNHSTIHNVESYQIIESSLSYTEHDTEETIQGYEIIYETNLLTNEDFTVLQHMCCTLACAICIVSFDPQNQKGLAIIQQEHSYDEINVVSYELDGIHQPEDEVNEQSLDGNFVDNDVYRPNVTDDSANLMVHIAQTSPTDTHRNDYENMYQPIVRERHDSHYYSQCVSDGFGLDFDNTPYSHKHATGSFRSLRFFMKHQPYC</sequence>
<comment type="caution">
    <text evidence="2">The sequence shown here is derived from an EMBL/GenBank/DDBJ whole genome shotgun (WGS) entry which is preliminary data.</text>
</comment>
<keyword evidence="1" id="KW-0472">Membrane</keyword>
<keyword evidence="1" id="KW-0812">Transmembrane</keyword>
<keyword evidence="3" id="KW-1185">Reference proteome</keyword>
<feature type="transmembrane region" description="Helical" evidence="1">
    <location>
        <begin position="69"/>
        <end position="93"/>
    </location>
</feature>
<evidence type="ECO:0000313" key="2">
    <source>
        <dbReference type="EMBL" id="CAG2190996.1"/>
    </source>
</evidence>
<evidence type="ECO:0000313" key="3">
    <source>
        <dbReference type="Proteomes" id="UP000683360"/>
    </source>
</evidence>
<reference evidence="2" key="1">
    <citation type="submission" date="2021-03" db="EMBL/GenBank/DDBJ databases">
        <authorList>
            <person name="Bekaert M."/>
        </authorList>
    </citation>
    <scope>NUCLEOTIDE SEQUENCE</scope>
</reference>
<proteinExistence type="predicted"/>